<proteinExistence type="predicted"/>
<evidence type="ECO:0000256" key="2">
    <source>
        <dbReference type="ARBA" id="ARBA00022636"/>
    </source>
</evidence>
<name>A0A0C5VS12_9GAMM</name>
<dbReference type="SUPFAM" id="SSF141868">
    <property type="entry name" value="EAL domain-like"/>
    <property type="match status" value="1"/>
</dbReference>
<gene>
    <name evidence="6" type="ORF">YC6258_04984</name>
</gene>
<dbReference type="InterPro" id="IPR043128">
    <property type="entry name" value="Rev_trsase/Diguanyl_cyclase"/>
</dbReference>
<dbReference type="Proteomes" id="UP000032266">
    <property type="component" value="Chromosome"/>
</dbReference>
<dbReference type="SMART" id="SM00267">
    <property type="entry name" value="GGDEF"/>
    <property type="match status" value="1"/>
</dbReference>
<keyword evidence="2" id="KW-0973">c-di-GMP</keyword>
<dbReference type="EC" id="3.1.4.52" evidence="1"/>
<dbReference type="InterPro" id="IPR048533">
    <property type="entry name" value="VUPS"/>
</dbReference>
<dbReference type="Gene3D" id="3.20.20.450">
    <property type="entry name" value="EAL domain"/>
    <property type="match status" value="1"/>
</dbReference>
<dbReference type="KEGG" id="gsn:YC6258_04984"/>
<dbReference type="EMBL" id="CP007142">
    <property type="protein sequence ID" value="AJQ97016.1"/>
    <property type="molecule type" value="Genomic_DNA"/>
</dbReference>
<dbReference type="SUPFAM" id="SSF55073">
    <property type="entry name" value="Nucleotide cyclase"/>
    <property type="match status" value="1"/>
</dbReference>
<dbReference type="Pfam" id="PF20973">
    <property type="entry name" value="VUPS"/>
    <property type="match status" value="1"/>
</dbReference>
<keyword evidence="3" id="KW-1133">Transmembrane helix</keyword>
<feature type="transmembrane region" description="Helical" evidence="3">
    <location>
        <begin position="64"/>
        <end position="85"/>
    </location>
</feature>
<dbReference type="InterPro" id="IPR000014">
    <property type="entry name" value="PAS"/>
</dbReference>
<evidence type="ECO:0000313" key="6">
    <source>
        <dbReference type="EMBL" id="AJQ97016.1"/>
    </source>
</evidence>
<dbReference type="FunFam" id="3.20.20.450:FF:000001">
    <property type="entry name" value="Cyclic di-GMP phosphodiesterase yahA"/>
    <property type="match status" value="1"/>
</dbReference>
<evidence type="ECO:0000256" key="1">
    <source>
        <dbReference type="ARBA" id="ARBA00012282"/>
    </source>
</evidence>
<dbReference type="SUPFAM" id="SSF55785">
    <property type="entry name" value="PYP-like sensor domain (PAS domain)"/>
    <property type="match status" value="1"/>
</dbReference>
<dbReference type="PANTHER" id="PTHR44757:SF2">
    <property type="entry name" value="BIOFILM ARCHITECTURE MAINTENANCE PROTEIN MBAA"/>
    <property type="match status" value="1"/>
</dbReference>
<dbReference type="CDD" id="cd01949">
    <property type="entry name" value="GGDEF"/>
    <property type="match status" value="1"/>
</dbReference>
<dbReference type="OrthoDB" id="9804951at2"/>
<dbReference type="Pfam" id="PF13426">
    <property type="entry name" value="PAS_9"/>
    <property type="match status" value="1"/>
</dbReference>
<reference evidence="6 7" key="1">
    <citation type="submission" date="2014-01" db="EMBL/GenBank/DDBJ databases">
        <title>Full genme sequencing of cellulolytic bacterium Gynuella sunshinyii YC6258T gen. nov., sp. nov.</title>
        <authorList>
            <person name="Khan H."/>
            <person name="Chung E.J."/>
            <person name="Chung Y.R."/>
        </authorList>
    </citation>
    <scope>NUCLEOTIDE SEQUENCE [LARGE SCALE GENOMIC DNA]</scope>
    <source>
        <strain evidence="6 7">YC6258</strain>
    </source>
</reference>
<dbReference type="InterPro" id="IPR035919">
    <property type="entry name" value="EAL_sf"/>
</dbReference>
<dbReference type="InterPro" id="IPR052155">
    <property type="entry name" value="Biofilm_reg_signaling"/>
</dbReference>
<protein>
    <recommendedName>
        <fullName evidence="1">cyclic-guanylate-specific phosphodiesterase</fullName>
        <ecNumber evidence="1">3.1.4.52</ecNumber>
    </recommendedName>
</protein>
<feature type="domain" description="GGDEF" evidence="5">
    <location>
        <begin position="402"/>
        <end position="534"/>
    </location>
</feature>
<keyword evidence="3" id="KW-0812">Transmembrane</keyword>
<dbReference type="PANTHER" id="PTHR44757">
    <property type="entry name" value="DIGUANYLATE CYCLASE DGCP"/>
    <property type="match status" value="1"/>
</dbReference>
<dbReference type="Gene3D" id="3.30.70.270">
    <property type="match status" value="1"/>
</dbReference>
<keyword evidence="3" id="KW-0472">Membrane</keyword>
<dbReference type="HOGENOM" id="CLU_000445_70_50_6"/>
<dbReference type="CDD" id="cd00130">
    <property type="entry name" value="PAS"/>
    <property type="match status" value="1"/>
</dbReference>
<dbReference type="RefSeq" id="WP_052830490.1">
    <property type="nucleotide sequence ID" value="NZ_CP007142.1"/>
</dbReference>
<feature type="transmembrane region" description="Helical" evidence="3">
    <location>
        <begin position="164"/>
        <end position="187"/>
    </location>
</feature>
<dbReference type="Gene3D" id="3.30.450.20">
    <property type="entry name" value="PAS domain"/>
    <property type="match status" value="1"/>
</dbReference>
<accession>A0A0C5VS12</accession>
<feature type="domain" description="EAL" evidence="4">
    <location>
        <begin position="543"/>
        <end position="797"/>
    </location>
</feature>
<dbReference type="CDD" id="cd01948">
    <property type="entry name" value="EAL"/>
    <property type="match status" value="1"/>
</dbReference>
<dbReference type="NCBIfam" id="TIGR00254">
    <property type="entry name" value="GGDEF"/>
    <property type="match status" value="1"/>
</dbReference>
<dbReference type="InterPro" id="IPR000160">
    <property type="entry name" value="GGDEF_dom"/>
</dbReference>
<dbReference type="PROSITE" id="PS50883">
    <property type="entry name" value="EAL"/>
    <property type="match status" value="1"/>
</dbReference>
<evidence type="ECO:0000259" key="4">
    <source>
        <dbReference type="PROSITE" id="PS50883"/>
    </source>
</evidence>
<keyword evidence="7" id="KW-1185">Reference proteome</keyword>
<feature type="transmembrane region" description="Helical" evidence="3">
    <location>
        <begin position="6"/>
        <end position="24"/>
    </location>
</feature>
<dbReference type="SMART" id="SM00091">
    <property type="entry name" value="PAS"/>
    <property type="match status" value="1"/>
</dbReference>
<feature type="transmembrane region" description="Helical" evidence="3">
    <location>
        <begin position="207"/>
        <end position="224"/>
    </location>
</feature>
<dbReference type="Pfam" id="PF00563">
    <property type="entry name" value="EAL"/>
    <property type="match status" value="1"/>
</dbReference>
<feature type="transmembrane region" description="Helical" evidence="3">
    <location>
        <begin position="92"/>
        <end position="111"/>
    </location>
</feature>
<dbReference type="Pfam" id="PF00990">
    <property type="entry name" value="GGDEF"/>
    <property type="match status" value="1"/>
</dbReference>
<feature type="transmembrane region" description="Helical" evidence="3">
    <location>
        <begin position="131"/>
        <end position="152"/>
    </location>
</feature>
<evidence type="ECO:0000313" key="7">
    <source>
        <dbReference type="Proteomes" id="UP000032266"/>
    </source>
</evidence>
<dbReference type="PROSITE" id="PS50887">
    <property type="entry name" value="GGDEF"/>
    <property type="match status" value="1"/>
</dbReference>
<sequence length="800" mass="90236">MVALYIAHVVLYALFAWYFLRLPNAIREVSFYGYLTALLILGGFLGSIYSIPISEHILLSGGNLLYGAFMMTVTLFVLAEANLIILKHVIRLVIIADLFNFLLARLMNFSLSQPGIVNTFNVPAGPFEVSAAFIVLGGVLIILELLFLTITFEWLRKYIRQKNILAFCYILLFIGVICADGTLFPLIAFGPNAEVLQIIIGNLPGKILLASSFSVPLYLFVIFYRERFERYIHQAPFEWSLMIQNSGQLMQEMAHHKRLQQQSSAFFEHSSEGIVVTDANFEIKDANPAFLQMTGYQQLPQINLWTIVTQVEKESVSKQLQNGHSLQLEACIISRDGTPRSTMMSISPLFEQGRLVNHVTSLVNIDDLKNIQQRLAFLAEHDVTTELPNRRALEQTITTITTDTALMIVDLDHFKDVNDSYGHPMGDHVLVETAQRLLAINEGQWFRIGGDEFAVLLDTNTNTQSLLTYAGTVQQQLVPVFELPNHARIHISASIGVSRYPQLCKTPEQLLQQADVALYQAKQTKRGSFTLYSQDMSETLKQRLEMENALRDALQHGHLTVYFQPQCNVQNGHVTGAEALVRWLDPDKGLIPPSDFIRLAEETGLIEQIGELVLRQTCELGTEWRARNLPALKLSVNISPYQLRFVNLVDMTRRILAETGFTAEWLELEMTESALMEREQEVIPQLVALQEMGISIAIDDFGTGYSSLAYLKNFPLDTLKIDRSFLEGIPANRDSRQLTQTIISLGHNLNYKIVAEGVETQAQLDFLKQLGCDTYQGYLKSPPLPVQAFMKLIDPQQQRA</sequence>
<evidence type="ECO:0000256" key="3">
    <source>
        <dbReference type="SAM" id="Phobius"/>
    </source>
</evidence>
<dbReference type="InterPro" id="IPR001633">
    <property type="entry name" value="EAL_dom"/>
</dbReference>
<evidence type="ECO:0000259" key="5">
    <source>
        <dbReference type="PROSITE" id="PS50887"/>
    </source>
</evidence>
<dbReference type="AlphaFoldDB" id="A0A0C5VS12"/>
<dbReference type="GO" id="GO:0071111">
    <property type="term" value="F:cyclic-guanylate-specific phosphodiesterase activity"/>
    <property type="evidence" value="ECO:0007669"/>
    <property type="project" value="UniProtKB-EC"/>
</dbReference>
<dbReference type="InterPro" id="IPR035965">
    <property type="entry name" value="PAS-like_dom_sf"/>
</dbReference>
<organism evidence="6 7">
    <name type="scientific">Gynuella sunshinyii YC6258</name>
    <dbReference type="NCBI Taxonomy" id="1445510"/>
    <lineage>
        <taxon>Bacteria</taxon>
        <taxon>Pseudomonadati</taxon>
        <taxon>Pseudomonadota</taxon>
        <taxon>Gammaproteobacteria</taxon>
        <taxon>Oceanospirillales</taxon>
        <taxon>Saccharospirillaceae</taxon>
        <taxon>Gynuella</taxon>
    </lineage>
</organism>
<dbReference type="NCBIfam" id="TIGR00229">
    <property type="entry name" value="sensory_box"/>
    <property type="match status" value="1"/>
</dbReference>
<dbReference type="InterPro" id="IPR029787">
    <property type="entry name" value="Nucleotide_cyclase"/>
</dbReference>
<dbReference type="SMART" id="SM00052">
    <property type="entry name" value="EAL"/>
    <property type="match status" value="1"/>
</dbReference>
<dbReference type="STRING" id="1445510.YC6258_04984"/>
<feature type="transmembrane region" description="Helical" evidence="3">
    <location>
        <begin position="31"/>
        <end position="52"/>
    </location>
</feature>